<name>A0A6P5ZRQ7_DURZI</name>
<dbReference type="SUPFAM" id="SSF53098">
    <property type="entry name" value="Ribonuclease H-like"/>
    <property type="match status" value="1"/>
</dbReference>
<evidence type="ECO:0000313" key="3">
    <source>
        <dbReference type="RefSeq" id="XP_022755135.1"/>
    </source>
</evidence>
<dbReference type="InterPro" id="IPR002156">
    <property type="entry name" value="RNaseH_domain"/>
</dbReference>
<gene>
    <name evidence="3" type="primary">LOC111303268</name>
</gene>
<accession>A0A6P5ZRQ7</accession>
<dbReference type="GO" id="GO:0004523">
    <property type="term" value="F:RNA-DNA hybrid ribonuclease activity"/>
    <property type="evidence" value="ECO:0007669"/>
    <property type="project" value="InterPro"/>
</dbReference>
<evidence type="ECO:0000259" key="1">
    <source>
        <dbReference type="Pfam" id="PF13456"/>
    </source>
</evidence>
<sequence>MATDDYEPIKLDFSNEKLMAISELEEDDKKKEIWRMYFDRATNAMEHRIGAVLISLIEHYYLVTTRLNFNYTNNVAKYKACVMGLHVALDKKIERLRVFRDSALVIYQLKGEWKTRDLKLIPYHKYILELCKQFKAIQFEPLPNKENQIAYALATLAVMVRIGDTAKI</sequence>
<dbReference type="GO" id="GO:0003676">
    <property type="term" value="F:nucleic acid binding"/>
    <property type="evidence" value="ECO:0007669"/>
    <property type="project" value="InterPro"/>
</dbReference>
<dbReference type="Gene3D" id="3.30.420.10">
    <property type="entry name" value="Ribonuclease H-like superfamily/Ribonuclease H"/>
    <property type="match status" value="1"/>
</dbReference>
<protein>
    <submittedName>
        <fullName evidence="3">Uncharacterized protein LOC111303268</fullName>
    </submittedName>
</protein>
<dbReference type="InterPro" id="IPR012337">
    <property type="entry name" value="RNaseH-like_sf"/>
</dbReference>
<dbReference type="Pfam" id="PF13456">
    <property type="entry name" value="RVT_3"/>
    <property type="match status" value="1"/>
</dbReference>
<keyword evidence="2" id="KW-1185">Reference proteome</keyword>
<dbReference type="PANTHER" id="PTHR48475:SF1">
    <property type="entry name" value="RNASE H TYPE-1 DOMAIN-CONTAINING PROTEIN"/>
    <property type="match status" value="1"/>
</dbReference>
<organism evidence="2 3">
    <name type="scientific">Durio zibethinus</name>
    <name type="common">Durian</name>
    <dbReference type="NCBI Taxonomy" id="66656"/>
    <lineage>
        <taxon>Eukaryota</taxon>
        <taxon>Viridiplantae</taxon>
        <taxon>Streptophyta</taxon>
        <taxon>Embryophyta</taxon>
        <taxon>Tracheophyta</taxon>
        <taxon>Spermatophyta</taxon>
        <taxon>Magnoliopsida</taxon>
        <taxon>eudicotyledons</taxon>
        <taxon>Gunneridae</taxon>
        <taxon>Pentapetalae</taxon>
        <taxon>rosids</taxon>
        <taxon>malvids</taxon>
        <taxon>Malvales</taxon>
        <taxon>Malvaceae</taxon>
        <taxon>Helicteroideae</taxon>
        <taxon>Durio</taxon>
    </lineage>
</organism>
<reference evidence="3" key="1">
    <citation type="submission" date="2025-08" db="UniProtKB">
        <authorList>
            <consortium name="RefSeq"/>
        </authorList>
    </citation>
    <scope>IDENTIFICATION</scope>
    <source>
        <tissue evidence="3">Fruit stalk</tissue>
    </source>
</reference>
<dbReference type="PANTHER" id="PTHR48475">
    <property type="entry name" value="RIBONUCLEASE H"/>
    <property type="match status" value="1"/>
</dbReference>
<dbReference type="CDD" id="cd09279">
    <property type="entry name" value="RNase_HI_like"/>
    <property type="match status" value="1"/>
</dbReference>
<dbReference type="InterPro" id="IPR036397">
    <property type="entry name" value="RNaseH_sf"/>
</dbReference>
<dbReference type="AlphaFoldDB" id="A0A6P5ZRQ7"/>
<dbReference type="RefSeq" id="XP_022755135.1">
    <property type="nucleotide sequence ID" value="XM_022899400.1"/>
</dbReference>
<proteinExistence type="predicted"/>
<evidence type="ECO:0000313" key="2">
    <source>
        <dbReference type="Proteomes" id="UP000515121"/>
    </source>
</evidence>
<dbReference type="OrthoDB" id="2139127at2759"/>
<dbReference type="KEGG" id="dzi:111303268"/>
<dbReference type="GeneID" id="111303268"/>
<feature type="domain" description="RNase H type-1" evidence="1">
    <location>
        <begin position="48"/>
        <end position="156"/>
    </location>
</feature>
<dbReference type="Proteomes" id="UP000515121">
    <property type="component" value="Unplaced"/>
</dbReference>